<accession>A0AAD2G6M0</accession>
<dbReference type="PANTHER" id="PTHR15239:SF6">
    <property type="entry name" value="RIBOSOME QUALITY CONTROL COMPLEX SUBUNIT NEMF"/>
    <property type="match status" value="1"/>
</dbReference>
<feature type="region of interest" description="Disordered" evidence="2">
    <location>
        <begin position="36"/>
        <end position="63"/>
    </location>
</feature>
<sequence>MPQRIGQDDSFSIPTVPFRNRGYVWSQLRMATFVEESTSSWDEPDLEDELSHDNEQAEEVNESPLLEEYQDWSKALKKAVKALEKKRKSLQSEYEKAQGVEDTVARAQLLVSNLYHFNPGVKTATVQDWENDGAEVELTLNPKYASANEEADALFAQARKLKRGSQIVKELLNESEQAWELLSDAQADLESACMDDGEINQGRLALVQDRLQRSSRATKFQPPLPRDAAQAKSSSSQSNGGKSNRKQSKPEIGTPQSNLRKLMSPGGCIVLVGRNRRGNEHLSMSIARGNDVWMHSRGCPGAHVIIQNRRGSPKPTPECLAFAADLAIYYSDFRNEVKAPVTTAEPKHLQKPRGAPLGAIKVRQESETLIGYPARVPDELKEARAASGQSDEYRSTDKAKHRKRTKQVAQQERAKRKKANKEKKAAAERPDFY</sequence>
<gene>
    <name evidence="4" type="ORF">CYCCA115_LOCUS20541</name>
</gene>
<dbReference type="GO" id="GO:0072344">
    <property type="term" value="P:rescue of stalled ribosome"/>
    <property type="evidence" value="ECO:0007669"/>
    <property type="project" value="TreeGrafter"/>
</dbReference>
<feature type="compositionally biased region" description="Basic and acidic residues" evidence="2">
    <location>
        <begin position="422"/>
        <end position="433"/>
    </location>
</feature>
<dbReference type="GO" id="GO:0000049">
    <property type="term" value="F:tRNA binding"/>
    <property type="evidence" value="ECO:0007669"/>
    <property type="project" value="TreeGrafter"/>
</dbReference>
<dbReference type="Pfam" id="PF05833">
    <property type="entry name" value="NFACT_N"/>
    <property type="match status" value="1"/>
</dbReference>
<dbReference type="GO" id="GO:0043023">
    <property type="term" value="F:ribosomal large subunit binding"/>
    <property type="evidence" value="ECO:0007669"/>
    <property type="project" value="TreeGrafter"/>
</dbReference>
<protein>
    <recommendedName>
        <fullName evidence="3">NFACT RNA-binding domain-containing protein</fullName>
    </recommendedName>
</protein>
<dbReference type="PANTHER" id="PTHR15239">
    <property type="entry name" value="NUCLEAR EXPORT MEDIATOR FACTOR NEMF"/>
    <property type="match status" value="1"/>
</dbReference>
<feature type="domain" description="NFACT RNA-binding" evidence="3">
    <location>
        <begin position="265"/>
        <end position="351"/>
    </location>
</feature>
<name>A0AAD2G6M0_9STRA</name>
<feature type="region of interest" description="Disordered" evidence="2">
    <location>
        <begin position="213"/>
        <end position="261"/>
    </location>
</feature>
<dbReference type="Proteomes" id="UP001295423">
    <property type="component" value="Unassembled WGS sequence"/>
</dbReference>
<dbReference type="EMBL" id="CAKOGP040002180">
    <property type="protein sequence ID" value="CAJ1964251.1"/>
    <property type="molecule type" value="Genomic_DNA"/>
</dbReference>
<dbReference type="InterPro" id="IPR051608">
    <property type="entry name" value="RQC_Subunit_NEMF"/>
</dbReference>
<dbReference type="GO" id="GO:1990112">
    <property type="term" value="C:RQC complex"/>
    <property type="evidence" value="ECO:0007669"/>
    <property type="project" value="TreeGrafter"/>
</dbReference>
<comment type="caution">
    <text evidence="4">The sequence shown here is derived from an EMBL/GenBank/DDBJ whole genome shotgun (WGS) entry which is preliminary data.</text>
</comment>
<keyword evidence="5" id="KW-1185">Reference proteome</keyword>
<evidence type="ECO:0000256" key="1">
    <source>
        <dbReference type="SAM" id="Coils"/>
    </source>
</evidence>
<evidence type="ECO:0000313" key="4">
    <source>
        <dbReference type="EMBL" id="CAJ1964251.1"/>
    </source>
</evidence>
<keyword evidence="1" id="KW-0175">Coiled coil</keyword>
<evidence type="ECO:0000256" key="2">
    <source>
        <dbReference type="SAM" id="MobiDB-lite"/>
    </source>
</evidence>
<dbReference type="AlphaFoldDB" id="A0AAD2G6M0"/>
<reference evidence="4" key="1">
    <citation type="submission" date="2023-08" db="EMBL/GenBank/DDBJ databases">
        <authorList>
            <person name="Audoor S."/>
            <person name="Bilcke G."/>
        </authorList>
    </citation>
    <scope>NUCLEOTIDE SEQUENCE</scope>
</reference>
<feature type="compositionally biased region" description="Low complexity" evidence="2">
    <location>
        <begin position="230"/>
        <end position="242"/>
    </location>
</feature>
<feature type="coiled-coil region" evidence="1">
    <location>
        <begin position="66"/>
        <end position="100"/>
    </location>
</feature>
<organism evidence="4 5">
    <name type="scientific">Cylindrotheca closterium</name>
    <dbReference type="NCBI Taxonomy" id="2856"/>
    <lineage>
        <taxon>Eukaryota</taxon>
        <taxon>Sar</taxon>
        <taxon>Stramenopiles</taxon>
        <taxon>Ochrophyta</taxon>
        <taxon>Bacillariophyta</taxon>
        <taxon>Bacillariophyceae</taxon>
        <taxon>Bacillariophycidae</taxon>
        <taxon>Bacillariales</taxon>
        <taxon>Bacillariaceae</taxon>
        <taxon>Cylindrotheca</taxon>
    </lineage>
</organism>
<dbReference type="Pfam" id="PF05670">
    <property type="entry name" value="NFACT-R_1"/>
    <property type="match status" value="1"/>
</dbReference>
<proteinExistence type="predicted"/>
<feature type="region of interest" description="Disordered" evidence="2">
    <location>
        <begin position="373"/>
        <end position="433"/>
    </location>
</feature>
<dbReference type="InterPro" id="IPR008532">
    <property type="entry name" value="NFACT_RNA-bd"/>
</dbReference>
<evidence type="ECO:0000259" key="3">
    <source>
        <dbReference type="Pfam" id="PF05670"/>
    </source>
</evidence>
<evidence type="ECO:0000313" key="5">
    <source>
        <dbReference type="Proteomes" id="UP001295423"/>
    </source>
</evidence>